<accession>A0A507F6D3</accession>
<dbReference type="Proteomes" id="UP000320333">
    <property type="component" value="Unassembled WGS sequence"/>
</dbReference>
<evidence type="ECO:0000256" key="6">
    <source>
        <dbReference type="PROSITE-ProRule" id="PRU00205"/>
    </source>
</evidence>
<dbReference type="GO" id="GO:0050291">
    <property type="term" value="F:sphingosine N-acyltransferase activity"/>
    <property type="evidence" value="ECO:0007669"/>
    <property type="project" value="InterPro"/>
</dbReference>
<evidence type="ECO:0000313" key="10">
    <source>
        <dbReference type="Proteomes" id="UP000320333"/>
    </source>
</evidence>
<proteinExistence type="inferred from homology"/>
<dbReference type="GO" id="GO:0046513">
    <property type="term" value="P:ceramide biosynthetic process"/>
    <property type="evidence" value="ECO:0007669"/>
    <property type="project" value="InterPro"/>
</dbReference>
<feature type="transmembrane region" description="Helical" evidence="7">
    <location>
        <begin position="188"/>
        <end position="211"/>
    </location>
</feature>
<dbReference type="InterPro" id="IPR006634">
    <property type="entry name" value="TLC-dom"/>
</dbReference>
<keyword evidence="4 7" id="KW-1133">Transmembrane helix</keyword>
<dbReference type="STRING" id="246404.A0A507F6D3"/>
<name>A0A507F6D3_9FUNG</name>
<dbReference type="Pfam" id="PF03798">
    <property type="entry name" value="TRAM_LAG1_CLN8"/>
    <property type="match status" value="1"/>
</dbReference>
<organism evidence="9 10">
    <name type="scientific">Chytriomyces confervae</name>
    <dbReference type="NCBI Taxonomy" id="246404"/>
    <lineage>
        <taxon>Eukaryota</taxon>
        <taxon>Fungi</taxon>
        <taxon>Fungi incertae sedis</taxon>
        <taxon>Chytridiomycota</taxon>
        <taxon>Chytridiomycota incertae sedis</taxon>
        <taxon>Chytridiomycetes</taxon>
        <taxon>Chytridiales</taxon>
        <taxon>Chytriomycetaceae</taxon>
        <taxon>Chytriomyces</taxon>
    </lineage>
</organism>
<feature type="transmembrane region" description="Helical" evidence="7">
    <location>
        <begin position="15"/>
        <end position="32"/>
    </location>
</feature>
<evidence type="ECO:0000256" key="2">
    <source>
        <dbReference type="ARBA" id="ARBA00009808"/>
    </source>
</evidence>
<reference evidence="9 10" key="1">
    <citation type="journal article" date="2019" name="Sci. Rep.">
        <title>Comparative genomics of chytrid fungi reveal insights into the obligate biotrophic and pathogenic lifestyle of Synchytrium endobioticum.</title>
        <authorList>
            <person name="van de Vossenberg B.T.L.H."/>
            <person name="Warris S."/>
            <person name="Nguyen H.D.T."/>
            <person name="van Gent-Pelzer M.P.E."/>
            <person name="Joly D.L."/>
            <person name="van de Geest H.C."/>
            <person name="Bonants P.J.M."/>
            <person name="Smith D.S."/>
            <person name="Levesque C.A."/>
            <person name="van der Lee T.A.J."/>
        </authorList>
    </citation>
    <scope>NUCLEOTIDE SEQUENCE [LARGE SCALE GENOMIC DNA]</scope>
    <source>
        <strain evidence="9 10">CBS 675.73</strain>
    </source>
</reference>
<comment type="similarity">
    <text evidence="2">Belongs to the sphingosine N-acyltransferase family.</text>
</comment>
<dbReference type="AlphaFoldDB" id="A0A507F6D3"/>
<dbReference type="PROSITE" id="PS50922">
    <property type="entry name" value="TLC"/>
    <property type="match status" value="1"/>
</dbReference>
<feature type="transmembrane region" description="Helical" evidence="7">
    <location>
        <begin position="236"/>
        <end position="257"/>
    </location>
</feature>
<comment type="subcellular location">
    <subcellularLocation>
        <location evidence="1">Membrane</location>
        <topology evidence="1">Multi-pass membrane protein</topology>
    </subcellularLocation>
</comment>
<sequence>MLPLARDYINWRLDPLMVLVWTLAWATTHLLLHRLVLVPLSDSCFPTPNVPKRSISAPLHTRAKENGKNNEAKLRLRRNLERLSDSEFPDPAKELAAAVKAVNNMKKKFAKAAWKCFVYSVSAVVGFYVLFSDNWWMEPALWMLDFPNPTSSEMKLYYMIGFGNYMYQTLSLRTSETDFAAMVLHHSATIAVITASYSFGFTRVGIIILLLHDCSDPFMEYAKCSLYLKMQKRADLFFTIFAAVFIITRNILFPYVIRCAHIHTILEDGSRMPSGNPFWTNFCLGCLWILAALNFYWGFLIVKIAVRTAVTGEVEGDIREKD</sequence>
<dbReference type="PANTHER" id="PTHR12560:SF0">
    <property type="entry name" value="LD18904P"/>
    <property type="match status" value="1"/>
</dbReference>
<comment type="caution">
    <text evidence="9">The sequence shown here is derived from an EMBL/GenBank/DDBJ whole genome shotgun (WGS) entry which is preliminary data.</text>
</comment>
<evidence type="ECO:0000259" key="8">
    <source>
        <dbReference type="PROSITE" id="PS50922"/>
    </source>
</evidence>
<dbReference type="SMART" id="SM00724">
    <property type="entry name" value="TLC"/>
    <property type="match status" value="1"/>
</dbReference>
<evidence type="ECO:0000256" key="3">
    <source>
        <dbReference type="ARBA" id="ARBA00022692"/>
    </source>
</evidence>
<feature type="domain" description="TLC" evidence="8">
    <location>
        <begin position="107"/>
        <end position="310"/>
    </location>
</feature>
<keyword evidence="5 6" id="KW-0472">Membrane</keyword>
<feature type="transmembrane region" description="Helical" evidence="7">
    <location>
        <begin position="112"/>
        <end position="131"/>
    </location>
</feature>
<dbReference type="PANTHER" id="PTHR12560">
    <property type="entry name" value="LONGEVITY ASSURANCE FACTOR 1 LAG1"/>
    <property type="match status" value="1"/>
</dbReference>
<evidence type="ECO:0000256" key="7">
    <source>
        <dbReference type="SAM" id="Phobius"/>
    </source>
</evidence>
<evidence type="ECO:0000256" key="4">
    <source>
        <dbReference type="ARBA" id="ARBA00022989"/>
    </source>
</evidence>
<feature type="transmembrane region" description="Helical" evidence="7">
    <location>
        <begin position="277"/>
        <end position="297"/>
    </location>
</feature>
<evidence type="ECO:0000256" key="5">
    <source>
        <dbReference type="ARBA" id="ARBA00023136"/>
    </source>
</evidence>
<dbReference type="InterPro" id="IPR016439">
    <property type="entry name" value="Lag1/Lac1-like"/>
</dbReference>
<evidence type="ECO:0000313" key="9">
    <source>
        <dbReference type="EMBL" id="TPX71674.1"/>
    </source>
</evidence>
<keyword evidence="3 6" id="KW-0812">Transmembrane</keyword>
<protein>
    <recommendedName>
        <fullName evidence="8">TLC domain-containing protein</fullName>
    </recommendedName>
</protein>
<dbReference type="GO" id="GO:0016020">
    <property type="term" value="C:membrane"/>
    <property type="evidence" value="ECO:0007669"/>
    <property type="project" value="UniProtKB-SubCell"/>
</dbReference>
<dbReference type="EMBL" id="QEAP01000241">
    <property type="protein sequence ID" value="TPX71674.1"/>
    <property type="molecule type" value="Genomic_DNA"/>
</dbReference>
<dbReference type="OrthoDB" id="537032at2759"/>
<gene>
    <name evidence="9" type="ORF">CcCBS67573_g06060</name>
</gene>
<keyword evidence="10" id="KW-1185">Reference proteome</keyword>
<evidence type="ECO:0000256" key="1">
    <source>
        <dbReference type="ARBA" id="ARBA00004141"/>
    </source>
</evidence>